<dbReference type="EMBL" id="AE017195">
    <property type="protein sequence ID" value="AAS44962.1"/>
    <property type="molecule type" value="Genomic_DNA"/>
</dbReference>
<protein>
    <submittedName>
        <fullName evidence="1">Uncharacterized protein</fullName>
    </submittedName>
</protein>
<organism evidence="1 2">
    <name type="scientific">Bacillus cereus (strain ATCC 10987 / NRS 248)</name>
    <dbReference type="NCBI Taxonomy" id="222523"/>
    <lineage>
        <taxon>Bacteria</taxon>
        <taxon>Bacillati</taxon>
        <taxon>Bacillota</taxon>
        <taxon>Bacilli</taxon>
        <taxon>Bacillales</taxon>
        <taxon>Bacillaceae</taxon>
        <taxon>Bacillus</taxon>
        <taxon>Bacillus cereus group</taxon>
    </lineage>
</organism>
<reference evidence="1 2" key="1">
    <citation type="journal article" date="2004" name="Nucleic Acids Res.">
        <title>The genome sequence of Bacillus cereus ATCC 10987 reveals metabolic adaptations and a large plasmid related to Bacillus anthracis pXO1.</title>
        <authorList>
            <person name="Rasko D.A."/>
            <person name="Ravel J."/>
            <person name="Okstad O.A."/>
            <person name="Helgason E."/>
            <person name="Cer R.Z."/>
            <person name="Jiang L."/>
            <person name="Shores K.A."/>
            <person name="Fouts D.E."/>
            <person name="Tourasse N.J."/>
            <person name="Angiuoli S.V."/>
            <person name="Kolonay J."/>
            <person name="Nelson W.C."/>
            <person name="Kolsto A.-B."/>
            <person name="Fraser C.M."/>
            <person name="Read T.D."/>
        </authorList>
    </citation>
    <scope>NUCLEOTIDE SEQUENCE [LARGE SCALE GENOMIC DNA]</scope>
    <source>
        <strain evidence="2">ATCC 10987 / NRS 248</strain>
        <plasmid evidence="2">Plasmid pBc10987</plasmid>
    </source>
</reference>
<geneLocation type="plasmid" evidence="1 2">
    <name>pBc10987</name>
</geneLocation>
<dbReference type="AlphaFoldDB" id="Q74NY2"/>
<proteinExistence type="predicted"/>
<dbReference type="Proteomes" id="UP000002527">
    <property type="component" value="Plasmid pBc10987"/>
</dbReference>
<sequence length="60" mass="7186">MFYRKGTQGGKDVARFVERVCKMGKMLHVLQERYARWERCCMFCRKSTQVEKDVACLTYN</sequence>
<evidence type="ECO:0000313" key="1">
    <source>
        <dbReference type="EMBL" id="AAS44962.1"/>
    </source>
</evidence>
<dbReference type="KEGG" id="bca:BCE_A0112"/>
<dbReference type="HOGENOM" id="CLU_206951_0_0_9"/>
<keyword evidence="1" id="KW-0614">Plasmid</keyword>
<accession>Q74NY2</accession>
<gene>
    <name evidence="1" type="ordered locus">BCE_A0112</name>
</gene>
<evidence type="ECO:0000313" key="2">
    <source>
        <dbReference type="Proteomes" id="UP000002527"/>
    </source>
</evidence>
<name>Q74NY2_BACC1</name>